<gene>
    <name evidence="12" type="primary">licH</name>
    <name evidence="12" type="ORF">Aargi30884_17650</name>
</gene>
<evidence type="ECO:0000256" key="10">
    <source>
        <dbReference type="RuleBase" id="RU361152"/>
    </source>
</evidence>
<comment type="cofactor">
    <cofactor evidence="10">
        <name>NAD(+)</name>
        <dbReference type="ChEBI" id="CHEBI:57540"/>
    </cofactor>
    <text evidence="10">Binds 1 NAD(+) per subunit.</text>
</comment>
<dbReference type="InterPro" id="IPR015955">
    <property type="entry name" value="Lactate_DH/Glyco_Ohase_4_C"/>
</dbReference>
<dbReference type="InterPro" id="IPR001088">
    <property type="entry name" value="Glyco_hydro_4"/>
</dbReference>
<evidence type="ECO:0000256" key="6">
    <source>
        <dbReference type="ARBA" id="ARBA00023295"/>
    </source>
</evidence>
<keyword evidence="4 10" id="KW-0520">NAD</keyword>
<evidence type="ECO:0000259" key="11">
    <source>
        <dbReference type="Pfam" id="PF11975"/>
    </source>
</evidence>
<dbReference type="PANTHER" id="PTHR32092">
    <property type="entry name" value="6-PHOSPHO-BETA-GLUCOSIDASE-RELATED"/>
    <property type="match status" value="1"/>
</dbReference>
<proteinExistence type="inferred from homology"/>
<accession>A0A6N4TLB4</accession>
<evidence type="ECO:0000256" key="1">
    <source>
        <dbReference type="ARBA" id="ARBA00010141"/>
    </source>
</evidence>
<dbReference type="PRINTS" id="PR00732">
    <property type="entry name" value="GLHYDRLASE4"/>
</dbReference>
<dbReference type="RefSeq" id="WP_115716636.1">
    <property type="nucleotide sequence ID" value="NZ_AP019695.1"/>
</dbReference>
<evidence type="ECO:0000313" key="12">
    <source>
        <dbReference type="EMBL" id="BBK22862.1"/>
    </source>
</evidence>
<dbReference type="Pfam" id="PF11975">
    <property type="entry name" value="Glyco_hydro_4C"/>
    <property type="match status" value="1"/>
</dbReference>
<evidence type="ECO:0000256" key="7">
    <source>
        <dbReference type="PIRSR" id="PIRSR601088-2"/>
    </source>
</evidence>
<evidence type="ECO:0000256" key="5">
    <source>
        <dbReference type="ARBA" id="ARBA00023211"/>
    </source>
</evidence>
<dbReference type="Gene3D" id="3.40.50.720">
    <property type="entry name" value="NAD(P)-binding Rossmann-like Domain"/>
    <property type="match status" value="1"/>
</dbReference>
<evidence type="ECO:0000256" key="3">
    <source>
        <dbReference type="ARBA" id="ARBA00022801"/>
    </source>
</evidence>
<feature type="site" description="Increases basicity of active site Tyr" evidence="9">
    <location>
        <position position="114"/>
    </location>
</feature>
<dbReference type="Gene3D" id="3.90.110.10">
    <property type="entry name" value="Lactate dehydrogenase/glycoside hydrolase, family 4, C-terminal"/>
    <property type="match status" value="1"/>
</dbReference>
<dbReference type="PANTHER" id="PTHR32092:SF5">
    <property type="entry name" value="6-PHOSPHO-BETA-GLUCOSIDASE"/>
    <property type="match status" value="1"/>
</dbReference>
<keyword evidence="6 10" id="KW-0326">Glycosidase</keyword>
<feature type="binding site" evidence="8">
    <location>
        <position position="204"/>
    </location>
    <ligand>
        <name>Mn(2+)</name>
        <dbReference type="ChEBI" id="CHEBI:29035"/>
    </ligand>
</feature>
<protein>
    <submittedName>
        <fullName evidence="12">6-phospho-beta-glucosidase</fullName>
    </submittedName>
</protein>
<dbReference type="GO" id="GO:0005975">
    <property type="term" value="P:carbohydrate metabolic process"/>
    <property type="evidence" value="ECO:0007669"/>
    <property type="project" value="InterPro"/>
</dbReference>
<keyword evidence="3 10" id="KW-0378">Hydrolase</keyword>
<keyword evidence="2 8" id="KW-0479">Metal-binding</keyword>
<keyword evidence="5 8" id="KW-0464">Manganese</keyword>
<dbReference type="SUPFAM" id="SSF56327">
    <property type="entry name" value="LDH C-terminal domain-like"/>
    <property type="match status" value="1"/>
</dbReference>
<comment type="similarity">
    <text evidence="1 10">Belongs to the glycosyl hydrolase 4 family.</text>
</comment>
<dbReference type="EMBL" id="AP019695">
    <property type="protein sequence ID" value="BBK22862.1"/>
    <property type="molecule type" value="Genomic_DNA"/>
</dbReference>
<evidence type="ECO:0000256" key="8">
    <source>
        <dbReference type="PIRSR" id="PIRSR601088-3"/>
    </source>
</evidence>
<keyword evidence="8" id="KW-0533">Nickel</keyword>
<dbReference type="GO" id="GO:0016616">
    <property type="term" value="F:oxidoreductase activity, acting on the CH-OH group of donors, NAD or NADP as acceptor"/>
    <property type="evidence" value="ECO:0007669"/>
    <property type="project" value="InterPro"/>
</dbReference>
<keyword evidence="13" id="KW-1185">Reference proteome</keyword>
<dbReference type="Pfam" id="PF02056">
    <property type="entry name" value="Glyco_hydro_4"/>
    <property type="match status" value="1"/>
</dbReference>
<keyword evidence="8" id="KW-0170">Cobalt</keyword>
<dbReference type="Proteomes" id="UP000464754">
    <property type="component" value="Chromosome"/>
</dbReference>
<dbReference type="CDD" id="cd05296">
    <property type="entry name" value="GH4_P_beta_glucosidase"/>
    <property type="match status" value="1"/>
</dbReference>
<feature type="domain" description="Glycosyl hydrolase family 4 C-terminal" evidence="11">
    <location>
        <begin position="199"/>
        <end position="413"/>
    </location>
</feature>
<dbReference type="SUPFAM" id="SSF51735">
    <property type="entry name" value="NAD(P)-binding Rossmann-fold domains"/>
    <property type="match status" value="1"/>
</dbReference>
<keyword evidence="8" id="KW-0408">Iron</keyword>
<sequence>MSEKKPVKIVTIGGGSSYTPELMEGFIKRYEELPIKEIWLVDIEDGKEKLEIVGKMAQRMWDASPYDVKVYLTLNRREALKDADFVTTQFRVGLLNARIKDERIPFSYGLLGQETNGAGGIFKAFRTIPVILSIVEDMKELCPNAWLINFTNPSGMVSESVMRYGKWDKVIGLCNVPIASMMAEPATIGKTLDQLTYRFAGLNHFHWHKVYDECGKEVTQDIIDAIYSGKDTGVPENIHKLPLFKEQYDAMKMLACGYHNYYYRQEEMLKHGLEEYHGVGTRGQQVKKTEEELFELYKDPALDHKPEQLAKRGGAHYSDAACETIASIYSNANRHIVVTTRNNGAIPDLPSDCAVEVSSFVGATGAKAIAFGPLHPAERGWLQCMKNMELCVEEAAVTGDYGMALQAFFLNPQIPSGETAKRVLDELLIAHKKYLPRFKKKIEELEKEGVTIKDDVARELTEQGL</sequence>
<evidence type="ECO:0000256" key="2">
    <source>
        <dbReference type="ARBA" id="ARBA00022723"/>
    </source>
</evidence>
<dbReference type="AlphaFoldDB" id="A0A6N4TLB4"/>
<dbReference type="InterPro" id="IPR022616">
    <property type="entry name" value="Glyco_hydro_4_C"/>
</dbReference>
<dbReference type="InterPro" id="IPR036291">
    <property type="entry name" value="NAD(P)-bd_dom_sf"/>
</dbReference>
<dbReference type="GO" id="GO:0004553">
    <property type="term" value="F:hydrolase activity, hydrolyzing O-glycosyl compounds"/>
    <property type="evidence" value="ECO:0007669"/>
    <property type="project" value="InterPro"/>
</dbReference>
<dbReference type="GO" id="GO:0046872">
    <property type="term" value="F:metal ion binding"/>
    <property type="evidence" value="ECO:0007669"/>
    <property type="project" value="UniProtKB-KW"/>
</dbReference>
<feature type="binding site" evidence="7">
    <location>
        <position position="152"/>
    </location>
    <ligand>
        <name>substrate</name>
    </ligand>
</feature>
<evidence type="ECO:0000313" key="13">
    <source>
        <dbReference type="Proteomes" id="UP000464754"/>
    </source>
</evidence>
<feature type="binding site" evidence="8">
    <location>
        <position position="174"/>
    </location>
    <ligand>
        <name>Mn(2+)</name>
        <dbReference type="ChEBI" id="CHEBI:29035"/>
    </ligand>
</feature>
<dbReference type="KEGG" id="aarg:Aargi30884_17650"/>
<evidence type="ECO:0000256" key="9">
    <source>
        <dbReference type="PIRSR" id="PIRSR601088-4"/>
    </source>
</evidence>
<name>A0A6N4TLB4_9FIRM</name>
<evidence type="ECO:0000256" key="4">
    <source>
        <dbReference type="ARBA" id="ARBA00023027"/>
    </source>
</evidence>
<organism evidence="12 13">
    <name type="scientific">Amedibacterium intestinale</name>
    <dbReference type="NCBI Taxonomy" id="2583452"/>
    <lineage>
        <taxon>Bacteria</taxon>
        <taxon>Bacillati</taxon>
        <taxon>Bacillota</taxon>
        <taxon>Erysipelotrichia</taxon>
        <taxon>Erysipelotrichales</taxon>
        <taxon>Erysipelotrichaceae</taxon>
        <taxon>Amedibacterium</taxon>
    </lineage>
</organism>
<feature type="binding site" evidence="7">
    <location>
        <position position="98"/>
    </location>
    <ligand>
        <name>substrate</name>
    </ligand>
</feature>
<reference evidence="13" key="1">
    <citation type="submission" date="2019-05" db="EMBL/GenBank/DDBJ databases">
        <title>Complete genome sequencing of Absiella argi strain JCM 30884.</title>
        <authorList>
            <person name="Sakamoto M."/>
            <person name="Murakami T."/>
            <person name="Mori H."/>
        </authorList>
    </citation>
    <scope>NUCLEOTIDE SEQUENCE [LARGE SCALE GENOMIC DNA]</scope>
    <source>
        <strain evidence="13">JCM 30884</strain>
    </source>
</reference>